<evidence type="ECO:0000313" key="2">
    <source>
        <dbReference type="Proteomes" id="UP000237271"/>
    </source>
</evidence>
<sequence>APPQSLPDPADCWKSRSLDFVIGLPADDKVNIMGVWDALFQRLGTKLTMSTADHPRTGGQTERVNCVLEDTICAKAPRSWSDELPMVEFELNNAVHASTGFTPFYLNGLRHPQMLLTLRGGTDASIRRNDVGPAQTKACSDTNGRENLSVFTVVDLVLLDTKNLPLTLVHSVGSNSLKRRFIGPVRVLGRHGAAYTIDLVKSIVTHPMSYMGRLKRYDGP</sequence>
<evidence type="ECO:0000313" key="1">
    <source>
        <dbReference type="EMBL" id="POM63889.1"/>
    </source>
</evidence>
<dbReference type="SUPFAM" id="SSF53098">
    <property type="entry name" value="Ribonuclease H-like"/>
    <property type="match status" value="1"/>
</dbReference>
<dbReference type="AlphaFoldDB" id="A0A2P4XEB5"/>
<proteinExistence type="predicted"/>
<dbReference type="PANTHER" id="PTHR37984:SF5">
    <property type="entry name" value="PROTEIN NYNRIN-LIKE"/>
    <property type="match status" value="1"/>
</dbReference>
<reference evidence="1 2" key="1">
    <citation type="journal article" date="2017" name="Genome Biol. Evol.">
        <title>Phytophthora megakarya and P. palmivora, closely related causal agents of cacao black pod rot, underwent increases in genome sizes and gene numbers by different mechanisms.</title>
        <authorList>
            <person name="Ali S.S."/>
            <person name="Shao J."/>
            <person name="Lary D.J."/>
            <person name="Kronmiller B."/>
            <person name="Shen D."/>
            <person name="Strem M.D."/>
            <person name="Amoako-Attah I."/>
            <person name="Akrofi A.Y."/>
            <person name="Begoude B.A."/>
            <person name="Ten Hoopen G.M."/>
            <person name="Coulibaly K."/>
            <person name="Kebe B.I."/>
            <person name="Melnick R.L."/>
            <person name="Guiltinan M.J."/>
            <person name="Tyler B.M."/>
            <person name="Meinhardt L.W."/>
            <person name="Bailey B.A."/>
        </authorList>
    </citation>
    <scope>NUCLEOTIDE SEQUENCE [LARGE SCALE GENOMIC DNA]</scope>
    <source>
        <strain evidence="2">sbr112.9</strain>
    </source>
</reference>
<dbReference type="Proteomes" id="UP000237271">
    <property type="component" value="Unassembled WGS sequence"/>
</dbReference>
<dbReference type="Gene3D" id="3.30.420.10">
    <property type="entry name" value="Ribonuclease H-like superfamily/Ribonuclease H"/>
    <property type="match status" value="1"/>
</dbReference>
<accession>A0A2P4XEB5</accession>
<name>A0A2P4XEB5_9STRA</name>
<keyword evidence="2" id="KW-1185">Reference proteome</keyword>
<dbReference type="PANTHER" id="PTHR37984">
    <property type="entry name" value="PROTEIN CBG26694"/>
    <property type="match status" value="1"/>
</dbReference>
<organism evidence="1 2">
    <name type="scientific">Phytophthora palmivora</name>
    <dbReference type="NCBI Taxonomy" id="4796"/>
    <lineage>
        <taxon>Eukaryota</taxon>
        <taxon>Sar</taxon>
        <taxon>Stramenopiles</taxon>
        <taxon>Oomycota</taxon>
        <taxon>Peronosporomycetes</taxon>
        <taxon>Peronosporales</taxon>
        <taxon>Peronosporaceae</taxon>
        <taxon>Phytophthora</taxon>
    </lineage>
</organism>
<dbReference type="InterPro" id="IPR012337">
    <property type="entry name" value="RNaseH-like_sf"/>
</dbReference>
<dbReference type="EMBL" id="NCKW01011265">
    <property type="protein sequence ID" value="POM63889.1"/>
    <property type="molecule type" value="Genomic_DNA"/>
</dbReference>
<feature type="non-terminal residue" evidence="1">
    <location>
        <position position="1"/>
    </location>
</feature>
<dbReference type="InterPro" id="IPR050951">
    <property type="entry name" value="Retrovirus_Pol_polyprotein"/>
</dbReference>
<protein>
    <submittedName>
        <fullName evidence="1">Pol protein</fullName>
    </submittedName>
</protein>
<dbReference type="InterPro" id="IPR036397">
    <property type="entry name" value="RNaseH_sf"/>
</dbReference>
<dbReference type="OrthoDB" id="113629at2759"/>
<dbReference type="GO" id="GO:0003676">
    <property type="term" value="F:nucleic acid binding"/>
    <property type="evidence" value="ECO:0007669"/>
    <property type="project" value="InterPro"/>
</dbReference>
<comment type="caution">
    <text evidence="1">The sequence shown here is derived from an EMBL/GenBank/DDBJ whole genome shotgun (WGS) entry which is preliminary data.</text>
</comment>
<gene>
    <name evidence="1" type="ORF">PHPALM_20656</name>
</gene>